<accession>A0ABP0VN20</accession>
<keyword evidence="1" id="KW-1133">Transmembrane helix</keyword>
<keyword evidence="2" id="KW-0732">Signal</keyword>
<keyword evidence="4" id="KW-1185">Reference proteome</keyword>
<dbReference type="EMBL" id="OZ020096">
    <property type="protein sequence ID" value="CAK9255843.1"/>
    <property type="molecule type" value="Genomic_DNA"/>
</dbReference>
<dbReference type="InterPro" id="IPR000884">
    <property type="entry name" value="TSP1_rpt"/>
</dbReference>
<dbReference type="Proteomes" id="UP001497444">
    <property type="component" value="Chromosome 1"/>
</dbReference>
<feature type="signal peptide" evidence="2">
    <location>
        <begin position="1"/>
        <end position="26"/>
    </location>
</feature>
<organism evidence="3 4">
    <name type="scientific">Sphagnum jensenii</name>
    <dbReference type="NCBI Taxonomy" id="128206"/>
    <lineage>
        <taxon>Eukaryota</taxon>
        <taxon>Viridiplantae</taxon>
        <taxon>Streptophyta</taxon>
        <taxon>Embryophyta</taxon>
        <taxon>Bryophyta</taxon>
        <taxon>Sphagnophytina</taxon>
        <taxon>Sphagnopsida</taxon>
        <taxon>Sphagnales</taxon>
        <taxon>Sphagnaceae</taxon>
        <taxon>Sphagnum</taxon>
    </lineage>
</organism>
<dbReference type="SUPFAM" id="SSF82895">
    <property type="entry name" value="TSP-1 type 1 repeat"/>
    <property type="match status" value="1"/>
</dbReference>
<keyword evidence="1" id="KW-0812">Transmembrane</keyword>
<name>A0ABP0VN20_9BRYO</name>
<reference evidence="3 4" key="1">
    <citation type="submission" date="2024-02" db="EMBL/GenBank/DDBJ databases">
        <authorList>
            <consortium name="ELIXIR-Norway"/>
            <consortium name="Elixir Norway"/>
        </authorList>
    </citation>
    <scope>NUCLEOTIDE SEQUENCE [LARGE SCALE GENOMIC DNA]</scope>
</reference>
<dbReference type="Gene3D" id="2.20.100.10">
    <property type="entry name" value="Thrombospondin type-1 (TSP1) repeat"/>
    <property type="match status" value="1"/>
</dbReference>
<evidence type="ECO:0000313" key="4">
    <source>
        <dbReference type="Proteomes" id="UP001497444"/>
    </source>
</evidence>
<evidence type="ECO:0000256" key="2">
    <source>
        <dbReference type="SAM" id="SignalP"/>
    </source>
</evidence>
<dbReference type="SMART" id="SM00209">
    <property type="entry name" value="TSP1"/>
    <property type="match status" value="1"/>
</dbReference>
<gene>
    <name evidence="3" type="ORF">CSSPJE1EN1_LOCUS1321</name>
</gene>
<dbReference type="Pfam" id="PF19030">
    <property type="entry name" value="TSP1_ADAMTS"/>
    <property type="match status" value="1"/>
</dbReference>
<keyword evidence="1" id="KW-0472">Membrane</keyword>
<evidence type="ECO:0000313" key="3">
    <source>
        <dbReference type="EMBL" id="CAK9255843.1"/>
    </source>
</evidence>
<dbReference type="InterPro" id="IPR036383">
    <property type="entry name" value="TSP1_rpt_sf"/>
</dbReference>
<feature type="chain" id="PRO_5046380884" evidence="2">
    <location>
        <begin position="27"/>
        <end position="206"/>
    </location>
</feature>
<feature type="transmembrane region" description="Helical" evidence="1">
    <location>
        <begin position="162"/>
        <end position="187"/>
    </location>
</feature>
<evidence type="ECO:0000256" key="1">
    <source>
        <dbReference type="SAM" id="Phobius"/>
    </source>
</evidence>
<sequence>MGCFTSFARTSVALVALSLLVLQASGEEVKAREGADCAQCSNKVDVGDEWLCCSDCSEPQITDADAQVGYCQMDASLGSQLKPQEVFRWNTGEWTPCSRHCGEGVRKRRVKCLRYVEHVLNLPAVVDDSECLAATMPAREEGCNLTACQGIKPYHKKRHVPIWAIVLISLSTVAAAGGLAFASYLVYKRRTENSNHGFVYVMLEGY</sequence>
<dbReference type="PROSITE" id="PS50092">
    <property type="entry name" value="TSP1"/>
    <property type="match status" value="1"/>
</dbReference>
<proteinExistence type="predicted"/>
<protein>
    <submittedName>
        <fullName evidence="3">Uncharacterized protein</fullName>
    </submittedName>
</protein>